<organism evidence="2 3">
    <name type="scientific">Mogibacterium pumilum</name>
    <dbReference type="NCBI Taxonomy" id="86332"/>
    <lineage>
        <taxon>Bacteria</taxon>
        <taxon>Bacillati</taxon>
        <taxon>Bacillota</taxon>
        <taxon>Clostridia</taxon>
        <taxon>Peptostreptococcales</taxon>
        <taxon>Anaerovoracaceae</taxon>
        <taxon>Mogibacterium</taxon>
    </lineage>
</organism>
<dbReference type="GO" id="GO:0016787">
    <property type="term" value="F:hydrolase activity"/>
    <property type="evidence" value="ECO:0007669"/>
    <property type="project" value="UniProtKB-KW"/>
</dbReference>
<keyword evidence="3" id="KW-1185">Reference proteome</keyword>
<proteinExistence type="predicted"/>
<dbReference type="SUPFAM" id="SSF53474">
    <property type="entry name" value="alpha/beta-Hydrolases"/>
    <property type="match status" value="1"/>
</dbReference>
<dbReference type="Proteomes" id="UP000214689">
    <property type="component" value="Chromosome"/>
</dbReference>
<dbReference type="OrthoDB" id="9806902at2"/>
<dbReference type="AlphaFoldDB" id="A0A223AS73"/>
<evidence type="ECO:0000313" key="3">
    <source>
        <dbReference type="Proteomes" id="UP000214689"/>
    </source>
</evidence>
<dbReference type="Pfam" id="PF12146">
    <property type="entry name" value="Hydrolase_4"/>
    <property type="match status" value="1"/>
</dbReference>
<reference evidence="3" key="1">
    <citation type="submission" date="2016-05" db="EMBL/GenBank/DDBJ databases">
        <authorList>
            <person name="Holder M.E."/>
            <person name="Ajami N.J."/>
            <person name="Petrosino J.F."/>
        </authorList>
    </citation>
    <scope>NUCLEOTIDE SEQUENCE [LARGE SCALE GENOMIC DNA]</scope>
    <source>
        <strain evidence="3">ATCC 700696</strain>
    </source>
</reference>
<dbReference type="Gene3D" id="3.40.50.1820">
    <property type="entry name" value="alpha/beta hydrolase"/>
    <property type="match status" value="1"/>
</dbReference>
<dbReference type="InterPro" id="IPR051044">
    <property type="entry name" value="MAG_DAG_Lipase"/>
</dbReference>
<dbReference type="PANTHER" id="PTHR11614">
    <property type="entry name" value="PHOSPHOLIPASE-RELATED"/>
    <property type="match status" value="1"/>
</dbReference>
<accession>A0A223AS73</accession>
<feature type="domain" description="Serine aminopeptidase S33" evidence="1">
    <location>
        <begin position="27"/>
        <end position="298"/>
    </location>
</feature>
<evidence type="ECO:0000313" key="2">
    <source>
        <dbReference type="EMBL" id="ASS37838.1"/>
    </source>
</evidence>
<dbReference type="InterPro" id="IPR022742">
    <property type="entry name" value="Hydrolase_4"/>
</dbReference>
<evidence type="ECO:0000259" key="1">
    <source>
        <dbReference type="Pfam" id="PF12146"/>
    </source>
</evidence>
<gene>
    <name evidence="2" type="ORF">AXF17_04825</name>
</gene>
<dbReference type="InterPro" id="IPR029058">
    <property type="entry name" value="AB_hydrolase_fold"/>
</dbReference>
<protein>
    <submittedName>
        <fullName evidence="2">Alpha/beta hydrolase</fullName>
    </submittedName>
</protein>
<dbReference type="RefSeq" id="WP_094234067.1">
    <property type="nucleotide sequence ID" value="NZ_CP016199.1"/>
</dbReference>
<dbReference type="EMBL" id="CP016199">
    <property type="protein sequence ID" value="ASS37838.1"/>
    <property type="molecule type" value="Genomic_DNA"/>
</dbReference>
<sequence>MKKIDETFMSADARTPIHVRKWVPDEKPKAVLQIIHGMVEFIGRYSAFASYLTDHGFVVVGHDILGHGESALTPDDYGYFGNHGNQILIADIHELRNRTSQEYPDIPYFILGHSMGSFLLRQYLTEQQKDGTSYSEGIAGAIVMGTGQNNALTLHAGSLLTSVIKAVRGPRHRSKLINSMAFSSYNKKFKPARTPFDWLTKDTEIVDWYCEEEWCSFTFTVNAYKEMFKGILKCIDKSRTRTISPNLAMLFVSGAEDPVGDFGEGVRKAYMQYVSNTKCVVDIKLYHDDRHEILNETDREVVYNDIRTWIDERLDDINEL</sequence>
<keyword evidence="2" id="KW-0378">Hydrolase</keyword>
<name>A0A223AS73_9FIRM</name>